<dbReference type="NCBIfam" id="TIGR01144">
    <property type="entry name" value="ATP_synt_b"/>
    <property type="match status" value="1"/>
</dbReference>
<proteinExistence type="inferred from homology"/>
<organism evidence="18 19">
    <name type="scientific">Marinoscillum luteum</name>
    <dbReference type="NCBI Taxonomy" id="861051"/>
    <lineage>
        <taxon>Bacteria</taxon>
        <taxon>Pseudomonadati</taxon>
        <taxon>Bacteroidota</taxon>
        <taxon>Cytophagia</taxon>
        <taxon>Cytophagales</taxon>
        <taxon>Reichenbachiellaceae</taxon>
        <taxon>Marinoscillum</taxon>
    </lineage>
</organism>
<dbReference type="SUPFAM" id="SSF81573">
    <property type="entry name" value="F1F0 ATP synthase subunit B, membrane domain"/>
    <property type="match status" value="1"/>
</dbReference>
<evidence type="ECO:0000256" key="2">
    <source>
        <dbReference type="ARBA" id="ARBA00022448"/>
    </source>
</evidence>
<evidence type="ECO:0000256" key="7">
    <source>
        <dbReference type="ARBA" id="ARBA00022989"/>
    </source>
</evidence>
<keyword evidence="6 15" id="KW-0375">Hydrogen ion transport</keyword>
<evidence type="ECO:0000256" key="15">
    <source>
        <dbReference type="HAMAP-Rule" id="MF_01398"/>
    </source>
</evidence>
<dbReference type="HAMAP" id="MF_01398">
    <property type="entry name" value="ATP_synth_b_bprime"/>
    <property type="match status" value="1"/>
</dbReference>
<dbReference type="PANTHER" id="PTHR33445">
    <property type="entry name" value="ATP SYNTHASE SUBUNIT B', CHLOROPLASTIC"/>
    <property type="match status" value="1"/>
</dbReference>
<comment type="subunit">
    <text evidence="15">F-type ATPases have 2 components, F(1) - the catalytic core - and F(0) - the membrane proton channel. F(1) has five subunits: alpha(3), beta(3), gamma(1), delta(1), epsilon(1). F(0) has three main subunits: a(1), b(2) and c(10-14). The alpha and beta chains form an alternating ring which encloses part of the gamma chain. F(1) is attached to F(0) by a central stalk formed by the gamma and epsilon chains, while a peripheral stalk is formed by the delta and b chains.</text>
</comment>
<dbReference type="InterPro" id="IPR028987">
    <property type="entry name" value="ATP_synth_B-like_membr_sf"/>
</dbReference>
<keyword evidence="3 15" id="KW-1003">Cell membrane</keyword>
<comment type="caution">
    <text evidence="18">The sequence shown here is derived from an EMBL/GenBank/DDBJ whole genome shotgun (WGS) entry which is preliminary data.</text>
</comment>
<evidence type="ECO:0000256" key="17">
    <source>
        <dbReference type="SAM" id="Coils"/>
    </source>
</evidence>
<evidence type="ECO:0000313" key="19">
    <source>
        <dbReference type="Proteomes" id="UP001610063"/>
    </source>
</evidence>
<reference evidence="18 19" key="1">
    <citation type="journal article" date="2013" name="Int. J. Syst. Evol. Microbiol.">
        <title>Marinoscillum luteum sp. nov., isolated from marine sediment.</title>
        <authorList>
            <person name="Cha I.T."/>
            <person name="Park S.J."/>
            <person name="Kim S.J."/>
            <person name="Kim J.G."/>
            <person name="Jung M.Y."/>
            <person name="Shin K.S."/>
            <person name="Kwon K.K."/>
            <person name="Yang S.H."/>
            <person name="Seo Y.S."/>
            <person name="Rhee S.K."/>
        </authorList>
    </citation>
    <scope>NUCLEOTIDE SEQUENCE [LARGE SCALE GENOMIC DNA]</scope>
    <source>
        <strain evidence="18 19">KCTC 23939</strain>
    </source>
</reference>
<evidence type="ECO:0000256" key="5">
    <source>
        <dbReference type="ARBA" id="ARBA00022692"/>
    </source>
</evidence>
<evidence type="ECO:0000256" key="14">
    <source>
        <dbReference type="ARBA" id="ARBA00037847"/>
    </source>
</evidence>
<evidence type="ECO:0000256" key="3">
    <source>
        <dbReference type="ARBA" id="ARBA00022475"/>
    </source>
</evidence>
<evidence type="ECO:0000256" key="16">
    <source>
        <dbReference type="RuleBase" id="RU003848"/>
    </source>
</evidence>
<comment type="function">
    <text evidence="12">Component of the F(0) channel, it forms part of the peripheral stalk, linking F(1) to F(0). The b'-subunit is a diverged and duplicated form of b found in plants and photosynthetic bacteria.</text>
</comment>
<feature type="transmembrane region" description="Helical" evidence="15">
    <location>
        <begin position="12"/>
        <end position="30"/>
    </location>
</feature>
<dbReference type="EMBL" id="JBIPKE010000014">
    <property type="protein sequence ID" value="MFH6983208.1"/>
    <property type="molecule type" value="Genomic_DNA"/>
</dbReference>
<dbReference type="Proteomes" id="UP001610063">
    <property type="component" value="Unassembled WGS sequence"/>
</dbReference>
<evidence type="ECO:0000256" key="10">
    <source>
        <dbReference type="ARBA" id="ARBA00023310"/>
    </source>
</evidence>
<dbReference type="InterPro" id="IPR005864">
    <property type="entry name" value="ATP_synth_F0_bsu_bac"/>
</dbReference>
<comment type="subcellular location">
    <subcellularLocation>
        <location evidence="15">Cell membrane</location>
        <topology evidence="15">Single-pass membrane protein</topology>
    </subcellularLocation>
    <subcellularLocation>
        <location evidence="14">Endomembrane system</location>
        <topology evidence="14">Single-pass membrane protein</topology>
    </subcellularLocation>
</comment>
<keyword evidence="19" id="KW-1185">Reference proteome</keyword>
<gene>
    <name evidence="15 18" type="primary">atpF</name>
    <name evidence="18" type="ORF">ACHKAR_07150</name>
</gene>
<keyword evidence="17" id="KW-0175">Coiled coil</keyword>
<evidence type="ECO:0000256" key="12">
    <source>
        <dbReference type="ARBA" id="ARBA00025614"/>
    </source>
</evidence>
<dbReference type="Pfam" id="PF00430">
    <property type="entry name" value="ATP-synt_B"/>
    <property type="match status" value="1"/>
</dbReference>
<comment type="function">
    <text evidence="11 15">F(1)F(0) ATP synthase produces ATP from ADP in the presence of a proton or sodium gradient. F-type ATPases consist of two structural domains, F(1) containing the extramembraneous catalytic core and F(0) containing the membrane proton channel, linked together by a central stalk and a peripheral stalk. During catalysis, ATP synthesis in the catalytic domain of F(1) is coupled via a rotary mechanism of the central stalk subunits to proton translocation.</text>
</comment>
<evidence type="ECO:0000256" key="13">
    <source>
        <dbReference type="ARBA" id="ARBA00026054"/>
    </source>
</evidence>
<comment type="similarity">
    <text evidence="1 15 16">Belongs to the ATPase B chain family.</text>
</comment>
<keyword evidence="10 15" id="KW-0066">ATP synthesis</keyword>
<protein>
    <recommendedName>
        <fullName evidence="15">ATP synthase subunit b</fullName>
    </recommendedName>
    <alternativeName>
        <fullName evidence="15">ATP synthase F(0) sector subunit b</fullName>
    </alternativeName>
    <alternativeName>
        <fullName evidence="15">ATPase subunit I</fullName>
    </alternativeName>
    <alternativeName>
        <fullName evidence="15">F-type ATPase subunit b</fullName>
        <shortName evidence="15">F-ATPase subunit b</shortName>
    </alternativeName>
</protein>
<comment type="subunit">
    <text evidence="13">F-type ATPases have 2 components, F(1) - the catalytic core - and F(0) - the membrane proton channel. F(1) has five subunits: alpha(3), beta(3), gamma(1), delta(1), epsilon(1). F(0) has four main subunits: a(1), b(2) and c(10-14). The alpha and beta chains form an alternating ring which encloses part of the gamma chain. F(1) is attached to F(0) by a central stalk formed by the gamma and epsilon chains, while a peripheral stalk is formed by the delta and b chains.</text>
</comment>
<name>A0ABW7N6K2_9BACT</name>
<evidence type="ECO:0000256" key="6">
    <source>
        <dbReference type="ARBA" id="ARBA00022781"/>
    </source>
</evidence>
<keyword evidence="4 15" id="KW-0138">CF(0)</keyword>
<dbReference type="PANTHER" id="PTHR33445:SF1">
    <property type="entry name" value="ATP SYNTHASE SUBUNIT B"/>
    <property type="match status" value="1"/>
</dbReference>
<keyword evidence="8 15" id="KW-0406">Ion transport</keyword>
<dbReference type="CDD" id="cd06503">
    <property type="entry name" value="ATP-synt_Fo_b"/>
    <property type="match status" value="1"/>
</dbReference>
<keyword evidence="7 15" id="KW-1133">Transmembrane helix</keyword>
<keyword evidence="5 15" id="KW-0812">Transmembrane</keyword>
<accession>A0ABW7N6K2</accession>
<evidence type="ECO:0000256" key="9">
    <source>
        <dbReference type="ARBA" id="ARBA00023136"/>
    </source>
</evidence>
<keyword evidence="9 15" id="KW-0472">Membrane</keyword>
<evidence type="ECO:0000313" key="18">
    <source>
        <dbReference type="EMBL" id="MFH6983208.1"/>
    </source>
</evidence>
<feature type="coiled-coil region" evidence="17">
    <location>
        <begin position="37"/>
        <end position="64"/>
    </location>
</feature>
<dbReference type="InterPro" id="IPR050059">
    <property type="entry name" value="ATP_synthase_B_chain"/>
</dbReference>
<evidence type="ECO:0000256" key="4">
    <source>
        <dbReference type="ARBA" id="ARBA00022547"/>
    </source>
</evidence>
<dbReference type="InterPro" id="IPR002146">
    <property type="entry name" value="ATP_synth_b/b'su_bac/chlpt"/>
</dbReference>
<keyword evidence="2 15" id="KW-0813">Transport</keyword>
<evidence type="ECO:0000256" key="1">
    <source>
        <dbReference type="ARBA" id="ARBA00005513"/>
    </source>
</evidence>
<evidence type="ECO:0000256" key="8">
    <source>
        <dbReference type="ARBA" id="ARBA00023065"/>
    </source>
</evidence>
<evidence type="ECO:0000256" key="11">
    <source>
        <dbReference type="ARBA" id="ARBA00025198"/>
    </source>
</evidence>
<sequence length="164" mass="18221">MELVTPGIGLIFWQTVVFLIVFLILAVFVWKPIAGALKARESQIDDALKAADLAKEEMEQIKSDNEYLLLEARAERDKILKEATDTAIQIKEQAKSETSAIAEKLIAEAKASIETEKRAALAEVKNLVAGLSVEIAEKLLREKLSDDKSQKALIDKFLKEVKVN</sequence>